<accession>A0A2T2N6G3</accession>
<dbReference type="EMBL" id="KZ678146">
    <property type="protein sequence ID" value="PSN61041.1"/>
    <property type="molecule type" value="Genomic_DNA"/>
</dbReference>
<evidence type="ECO:0000313" key="3">
    <source>
        <dbReference type="EMBL" id="PSN61041.1"/>
    </source>
</evidence>
<sequence>MVDGWMMVVDAHNARKFIHANMSPLGTFFRFLSLACLVLGVILKPIPMRGAGLRHSTETRREPTGQQTGGPAGAEGGEKPCVYTQPVQATCNRQSKEAAGGCGCARRRRLVWSEGKACALTLAGVTSPNATSDLSLLKMGGETGWKTSSKLADGGGWTTCMD</sequence>
<feature type="region of interest" description="Disordered" evidence="1">
    <location>
        <begin position="53"/>
        <end position="79"/>
    </location>
</feature>
<reference evidence="3 4" key="1">
    <citation type="journal article" date="2018" name="Front. Microbiol.">
        <title>Genome-Wide Analysis of Corynespora cassiicola Leaf Fall Disease Putative Effectors.</title>
        <authorList>
            <person name="Lopez D."/>
            <person name="Ribeiro S."/>
            <person name="Label P."/>
            <person name="Fumanal B."/>
            <person name="Venisse J.S."/>
            <person name="Kohler A."/>
            <person name="de Oliveira R.R."/>
            <person name="Labutti K."/>
            <person name="Lipzen A."/>
            <person name="Lail K."/>
            <person name="Bauer D."/>
            <person name="Ohm R.A."/>
            <person name="Barry K.W."/>
            <person name="Spatafora J."/>
            <person name="Grigoriev I.V."/>
            <person name="Martin F.M."/>
            <person name="Pujade-Renaud V."/>
        </authorList>
    </citation>
    <scope>NUCLEOTIDE SEQUENCE [LARGE SCALE GENOMIC DNA]</scope>
    <source>
        <strain evidence="3 4">Philippines</strain>
    </source>
</reference>
<dbReference type="AlphaFoldDB" id="A0A2T2N6G3"/>
<evidence type="ECO:0000313" key="4">
    <source>
        <dbReference type="Proteomes" id="UP000240883"/>
    </source>
</evidence>
<name>A0A2T2N6G3_CORCC</name>
<dbReference type="Proteomes" id="UP000240883">
    <property type="component" value="Unassembled WGS sequence"/>
</dbReference>
<organism evidence="3 4">
    <name type="scientific">Corynespora cassiicola Philippines</name>
    <dbReference type="NCBI Taxonomy" id="1448308"/>
    <lineage>
        <taxon>Eukaryota</taxon>
        <taxon>Fungi</taxon>
        <taxon>Dikarya</taxon>
        <taxon>Ascomycota</taxon>
        <taxon>Pezizomycotina</taxon>
        <taxon>Dothideomycetes</taxon>
        <taxon>Pleosporomycetidae</taxon>
        <taxon>Pleosporales</taxon>
        <taxon>Corynesporascaceae</taxon>
        <taxon>Corynespora</taxon>
    </lineage>
</organism>
<evidence type="ECO:0000256" key="1">
    <source>
        <dbReference type="SAM" id="MobiDB-lite"/>
    </source>
</evidence>
<feature type="transmembrane region" description="Helical" evidence="2">
    <location>
        <begin position="28"/>
        <end position="46"/>
    </location>
</feature>
<proteinExistence type="predicted"/>
<keyword evidence="2" id="KW-0472">Membrane</keyword>
<protein>
    <submittedName>
        <fullName evidence="3">Uncharacterized protein</fullName>
    </submittedName>
</protein>
<evidence type="ECO:0000256" key="2">
    <source>
        <dbReference type="SAM" id="Phobius"/>
    </source>
</evidence>
<keyword evidence="2" id="KW-1133">Transmembrane helix</keyword>
<gene>
    <name evidence="3" type="ORF">BS50DRAFT_163363</name>
</gene>
<keyword evidence="2" id="KW-0812">Transmembrane</keyword>
<keyword evidence="4" id="KW-1185">Reference proteome</keyword>